<accession>E4WXX8</accession>
<feature type="compositionally biased region" description="Acidic residues" evidence="3">
    <location>
        <begin position="520"/>
        <end position="529"/>
    </location>
</feature>
<feature type="compositionally biased region" description="Polar residues" evidence="3">
    <location>
        <begin position="836"/>
        <end position="851"/>
    </location>
</feature>
<feature type="compositionally biased region" description="Basic and acidic residues" evidence="3">
    <location>
        <begin position="476"/>
        <end position="492"/>
    </location>
</feature>
<evidence type="ECO:0000259" key="4">
    <source>
        <dbReference type="PROSITE" id="PS50106"/>
    </source>
</evidence>
<keyword evidence="1" id="KW-0433">Leucine-rich repeat</keyword>
<proteinExistence type="predicted"/>
<organism evidence="5">
    <name type="scientific">Oikopleura dioica</name>
    <name type="common">Tunicate</name>
    <dbReference type="NCBI Taxonomy" id="34765"/>
    <lineage>
        <taxon>Eukaryota</taxon>
        <taxon>Metazoa</taxon>
        <taxon>Chordata</taxon>
        <taxon>Tunicata</taxon>
        <taxon>Appendicularia</taxon>
        <taxon>Copelata</taxon>
        <taxon>Oikopleuridae</taxon>
        <taxon>Oikopleura</taxon>
    </lineage>
</organism>
<feature type="domain" description="PDZ" evidence="4">
    <location>
        <begin position="609"/>
        <end position="684"/>
    </location>
</feature>
<feature type="region of interest" description="Disordered" evidence="3">
    <location>
        <begin position="757"/>
        <end position="893"/>
    </location>
</feature>
<protein>
    <recommendedName>
        <fullName evidence="4">PDZ domain-containing protein</fullName>
    </recommendedName>
</protein>
<dbReference type="GO" id="GO:0045197">
    <property type="term" value="P:establishment or maintenance of epithelial cell apical/basal polarity"/>
    <property type="evidence" value="ECO:0007669"/>
    <property type="project" value="TreeGrafter"/>
</dbReference>
<dbReference type="SUPFAM" id="SSF50156">
    <property type="entry name" value="PDZ domain-like"/>
    <property type="match status" value="1"/>
</dbReference>
<reference evidence="5" key="1">
    <citation type="journal article" date="2010" name="Science">
        <title>Plasticity of animal genome architecture unmasked by rapid evolution of a pelagic tunicate.</title>
        <authorList>
            <person name="Denoeud F."/>
            <person name="Henriet S."/>
            <person name="Mungpakdee S."/>
            <person name="Aury J.M."/>
            <person name="Da Silva C."/>
            <person name="Brinkmann H."/>
            <person name="Mikhaleva J."/>
            <person name="Olsen L.C."/>
            <person name="Jubin C."/>
            <person name="Canestro C."/>
            <person name="Bouquet J.M."/>
            <person name="Danks G."/>
            <person name="Poulain J."/>
            <person name="Campsteijn C."/>
            <person name="Adamski M."/>
            <person name="Cross I."/>
            <person name="Yadetie F."/>
            <person name="Muffato M."/>
            <person name="Louis A."/>
            <person name="Butcher S."/>
            <person name="Tsagkogeorga G."/>
            <person name="Konrad A."/>
            <person name="Singh S."/>
            <person name="Jensen M.F."/>
            <person name="Cong E.H."/>
            <person name="Eikeseth-Otteraa H."/>
            <person name="Noel B."/>
            <person name="Anthouard V."/>
            <person name="Porcel B.M."/>
            <person name="Kachouri-Lafond R."/>
            <person name="Nishino A."/>
            <person name="Ugolini M."/>
            <person name="Chourrout P."/>
            <person name="Nishida H."/>
            <person name="Aasland R."/>
            <person name="Huzurbazar S."/>
            <person name="Westhof E."/>
            <person name="Delsuc F."/>
            <person name="Lehrach H."/>
            <person name="Reinhardt R."/>
            <person name="Weissenbach J."/>
            <person name="Roy S.W."/>
            <person name="Artiguenave F."/>
            <person name="Postlethwait J.H."/>
            <person name="Manak J.R."/>
            <person name="Thompson E.M."/>
            <person name="Jaillon O."/>
            <person name="Du Pasquier L."/>
            <person name="Boudinot P."/>
            <person name="Liberles D.A."/>
            <person name="Volff J.N."/>
            <person name="Philippe H."/>
            <person name="Lenhard B."/>
            <person name="Roest Crollius H."/>
            <person name="Wincker P."/>
            <person name="Chourrout D."/>
        </authorList>
    </citation>
    <scope>NUCLEOTIDE SEQUENCE [LARGE SCALE GENOMIC DNA]</scope>
</reference>
<dbReference type="InterPro" id="IPR001611">
    <property type="entry name" value="Leu-rich_rpt"/>
</dbReference>
<evidence type="ECO:0000256" key="1">
    <source>
        <dbReference type="ARBA" id="ARBA00022614"/>
    </source>
</evidence>
<dbReference type="InterPro" id="IPR001478">
    <property type="entry name" value="PDZ"/>
</dbReference>
<dbReference type="Proteomes" id="UP000001307">
    <property type="component" value="Unassembled WGS sequence"/>
</dbReference>
<dbReference type="SUPFAM" id="SSF52047">
    <property type="entry name" value="RNI-like"/>
    <property type="match status" value="1"/>
</dbReference>
<dbReference type="InterPro" id="IPR003591">
    <property type="entry name" value="Leu-rich_rpt_typical-subtyp"/>
</dbReference>
<feature type="compositionally biased region" description="Basic and acidic residues" evidence="3">
    <location>
        <begin position="1060"/>
        <end position="1082"/>
    </location>
</feature>
<dbReference type="Gene3D" id="2.30.42.10">
    <property type="match status" value="1"/>
</dbReference>
<feature type="region of interest" description="Disordered" evidence="3">
    <location>
        <begin position="1060"/>
        <end position="1092"/>
    </location>
</feature>
<feature type="compositionally biased region" description="Low complexity" evidence="3">
    <location>
        <begin position="857"/>
        <end position="868"/>
    </location>
</feature>
<feature type="region of interest" description="Disordered" evidence="3">
    <location>
        <begin position="460"/>
        <end position="530"/>
    </location>
</feature>
<evidence type="ECO:0000256" key="3">
    <source>
        <dbReference type="SAM" id="MobiDB-lite"/>
    </source>
</evidence>
<dbReference type="PROSITE" id="PS51450">
    <property type="entry name" value="LRR"/>
    <property type="match status" value="5"/>
</dbReference>
<dbReference type="InParanoid" id="E4WXX8"/>
<dbReference type="GO" id="GO:0098609">
    <property type="term" value="P:cell-cell adhesion"/>
    <property type="evidence" value="ECO:0007669"/>
    <property type="project" value="TreeGrafter"/>
</dbReference>
<dbReference type="GO" id="GO:0016323">
    <property type="term" value="C:basolateral plasma membrane"/>
    <property type="evidence" value="ECO:0007669"/>
    <property type="project" value="TreeGrafter"/>
</dbReference>
<dbReference type="PANTHER" id="PTHR23119:SF44">
    <property type="entry name" value="PROTEIN LAP4"/>
    <property type="match status" value="1"/>
</dbReference>
<dbReference type="SMART" id="SM00364">
    <property type="entry name" value="LRR_BAC"/>
    <property type="match status" value="11"/>
</dbReference>
<evidence type="ECO:0000313" key="6">
    <source>
        <dbReference type="Proteomes" id="UP000001307"/>
    </source>
</evidence>
<dbReference type="OrthoDB" id="2187496at2759"/>
<dbReference type="GO" id="GO:0005912">
    <property type="term" value="C:adherens junction"/>
    <property type="evidence" value="ECO:0007669"/>
    <property type="project" value="TreeGrafter"/>
</dbReference>
<dbReference type="Pfam" id="PF12799">
    <property type="entry name" value="LRR_4"/>
    <property type="match status" value="1"/>
</dbReference>
<dbReference type="Pfam" id="PF13855">
    <property type="entry name" value="LRR_8"/>
    <property type="match status" value="2"/>
</dbReference>
<gene>
    <name evidence="5" type="ORF">GSOID_T00011774001</name>
</gene>
<dbReference type="Pfam" id="PF00595">
    <property type="entry name" value="PDZ"/>
    <property type="match status" value="1"/>
</dbReference>
<dbReference type="PROSITE" id="PS50106">
    <property type="entry name" value="PDZ"/>
    <property type="match status" value="1"/>
</dbReference>
<dbReference type="GO" id="GO:0043113">
    <property type="term" value="P:receptor clustering"/>
    <property type="evidence" value="ECO:0007669"/>
    <property type="project" value="TreeGrafter"/>
</dbReference>
<keyword evidence="2" id="KW-0677">Repeat</keyword>
<evidence type="ECO:0000256" key="2">
    <source>
        <dbReference type="ARBA" id="ARBA00022737"/>
    </source>
</evidence>
<dbReference type="AlphaFoldDB" id="E4WXX8"/>
<sequence length="1092" mass="121964">MGKLFACFGGGFKCNRKVESFEKTHAFLASVPEEVYRHSRSLEELLLGSNNIKELPKQFFKLVNLKKLNLSDNDLSNLGQEISQLSKLVELDLSRNDLGRIPENIKMLALLESVDFSANPMTRIPETMVNLASLKHLKINAISLERFPENFGDLKTLETLEARENMVMTLPETICELPNLQYLDLGENEITKLPEKFGKLSNLLELWMDDNDLTSLPESIGGLVNLTLADFTKNKLEQIPDSISNCVNISVLTLKENYLSYLPHSIGSLKKLSELTVDNNKLCELTESIGQCVALTELILTENLIQVLPESVACLCRLGVLNLGRNRITHLPEKIGKCKALRMLFLRENHLERIPETIGDLKNLQTLDVAGNRLDYLPDSLLQLDIKAVWLSANQAQPLVAFQEDTVTEDGVQKKVLTCFLLPQHKFNNEDYVPQPLSQKIPTSESLTQPIEQAPKIQFEAEEEESKSDENTGFNRVRDFTPLPKDRDRMKQEALNYAQKKQQEEDEKERAAEEKKEQELVEDETDELDPLIVHNESESLDDSREQAQIQQNGVRFDQSVQEEEPMEHRLKRTNTPHYKREARLTNMDPPGNLIIDNKPNLNLSASPKVLEVILDGAGSYGLSIAGGLGSPPYIQGDNGVFISRVAVNGRAEAGGIEVGDKIAKVNGVSVLDKTHEDVVDILRQCREVDSPPQFVLYRYPLIEGFQPFVNESDSEDDAEDTAFINGTSGINAQLDFSVLSSDSVDEKPLPIPEFVRTPVQAPDADGDSMPPPPLTPKEDRMEEPETQEALPLIQPVSPSSVTYEPESTTIDPSIPEPLSFPNDTITNSNPSPSPSYLSENVSDPVTPNKTQSPPITPSSLASPSASTAPQPPIDFQSPKPFIAPERLPDGAQLSFKEKMKMFKTGPSANARPQTRTKISLVNNQDLSSIRADENRKLISQSAAQLRQEKFFDMNDSEDLYRQTADLDNGAGGDQPPKIKRAVTTSKMENPLLRGLQFYIHSARYFDALGGNSTGAGNSHIPRGADLTDLEREASLSLGNSVSPREWERDVERSRKLRMERMKEMDDDAKKAQKVLRRERSLKGENFNLPTTR</sequence>
<dbReference type="GO" id="GO:0097120">
    <property type="term" value="P:receptor localization to synapse"/>
    <property type="evidence" value="ECO:0007669"/>
    <property type="project" value="TreeGrafter"/>
</dbReference>
<dbReference type="InterPro" id="IPR025875">
    <property type="entry name" value="Leu-rich_rpt_4"/>
</dbReference>
<dbReference type="SMART" id="SM00228">
    <property type="entry name" value="PDZ"/>
    <property type="match status" value="1"/>
</dbReference>
<dbReference type="GO" id="GO:0019901">
    <property type="term" value="F:protein kinase binding"/>
    <property type="evidence" value="ECO:0007669"/>
    <property type="project" value="TreeGrafter"/>
</dbReference>
<dbReference type="SMART" id="SM00369">
    <property type="entry name" value="LRR_TYP"/>
    <property type="match status" value="12"/>
</dbReference>
<feature type="compositionally biased region" description="Basic and acidic residues" evidence="3">
    <location>
        <begin position="508"/>
        <end position="519"/>
    </location>
</feature>
<dbReference type="InterPro" id="IPR050614">
    <property type="entry name" value="Synaptic_Scaffolding_LAP-MAGUK"/>
</dbReference>
<name>E4WXX8_OIKDI</name>
<dbReference type="Gene3D" id="3.80.10.10">
    <property type="entry name" value="Ribonuclease Inhibitor"/>
    <property type="match status" value="2"/>
</dbReference>
<dbReference type="InterPro" id="IPR036034">
    <property type="entry name" value="PDZ_sf"/>
</dbReference>
<evidence type="ECO:0000313" key="5">
    <source>
        <dbReference type="EMBL" id="CBY22222.1"/>
    </source>
</evidence>
<dbReference type="PANTHER" id="PTHR23119">
    <property type="entry name" value="DISCS LARGE"/>
    <property type="match status" value="1"/>
</dbReference>
<keyword evidence="6" id="KW-1185">Reference proteome</keyword>
<dbReference type="EMBL" id="FN653018">
    <property type="protein sequence ID" value="CBY22222.1"/>
    <property type="molecule type" value="Genomic_DNA"/>
</dbReference>
<dbReference type="InterPro" id="IPR032675">
    <property type="entry name" value="LRR_dom_sf"/>
</dbReference>
<feature type="compositionally biased region" description="Polar residues" evidence="3">
    <location>
        <begin position="796"/>
        <end position="811"/>
    </location>
</feature>